<sequence length="117" mass="13544">MALKWFLNSAYTIVFGNSSADVSNQLSENIITCPKGKQIQGIVENTKEMMTCSTEKCPTLVFQMPLHYPRYTKADYEKMEEWKVDMILREYGLSFEGTLQEKRSFAVGAFIWPDQRL</sequence>
<accession>A0A5B7BA53</accession>
<evidence type="ECO:0000259" key="1">
    <source>
        <dbReference type="Pfam" id="PF24847"/>
    </source>
</evidence>
<dbReference type="Pfam" id="PF24847">
    <property type="entry name" value="DUF7722"/>
    <property type="match status" value="1"/>
</dbReference>
<dbReference type="EMBL" id="GHES01035208">
    <property type="protein sequence ID" value="MPA65767.1"/>
    <property type="molecule type" value="Transcribed_RNA"/>
</dbReference>
<organism evidence="2">
    <name type="scientific">Davidia involucrata</name>
    <name type="common">Dove tree</name>
    <dbReference type="NCBI Taxonomy" id="16924"/>
    <lineage>
        <taxon>Eukaryota</taxon>
        <taxon>Viridiplantae</taxon>
        <taxon>Streptophyta</taxon>
        <taxon>Embryophyta</taxon>
        <taxon>Tracheophyta</taxon>
        <taxon>Spermatophyta</taxon>
        <taxon>Magnoliopsida</taxon>
        <taxon>eudicotyledons</taxon>
        <taxon>Gunneridae</taxon>
        <taxon>Pentapetalae</taxon>
        <taxon>asterids</taxon>
        <taxon>Cornales</taxon>
        <taxon>Nyssaceae</taxon>
        <taxon>Davidia</taxon>
    </lineage>
</organism>
<gene>
    <name evidence="2" type="ORF">Din_035208</name>
</gene>
<feature type="domain" description="DUF7722" evidence="1">
    <location>
        <begin position="68"/>
        <end position="113"/>
    </location>
</feature>
<evidence type="ECO:0000313" key="2">
    <source>
        <dbReference type="EMBL" id="MPA65767.1"/>
    </source>
</evidence>
<dbReference type="AlphaFoldDB" id="A0A5B7BA53"/>
<dbReference type="PANTHER" id="PTHR33513:SF21">
    <property type="entry name" value="JMJN DOMAIN-CONTAINING PROTEIN"/>
    <property type="match status" value="1"/>
</dbReference>
<dbReference type="PANTHER" id="PTHR33513">
    <property type="entry name" value="OS06G0523300 PROTEIN"/>
    <property type="match status" value="1"/>
</dbReference>
<name>A0A5B7BA53_DAVIN</name>
<proteinExistence type="predicted"/>
<protein>
    <recommendedName>
        <fullName evidence="1">DUF7722 domain-containing protein</fullName>
    </recommendedName>
</protein>
<reference evidence="2" key="1">
    <citation type="submission" date="2019-08" db="EMBL/GenBank/DDBJ databases">
        <title>Reference gene set and small RNA set construction with multiple tissues from Davidia involucrata Baill.</title>
        <authorList>
            <person name="Yang H."/>
            <person name="Zhou C."/>
            <person name="Li G."/>
            <person name="Wang J."/>
            <person name="Gao P."/>
            <person name="Wang M."/>
            <person name="Wang R."/>
            <person name="Zhao Y."/>
        </authorList>
    </citation>
    <scope>NUCLEOTIDE SEQUENCE</scope>
    <source>
        <tissue evidence="2">Mixed with DoveR01_LX</tissue>
    </source>
</reference>
<dbReference type="InterPro" id="IPR056139">
    <property type="entry name" value="DUF7722"/>
</dbReference>